<feature type="transmembrane region" description="Helical" evidence="9">
    <location>
        <begin position="237"/>
        <end position="258"/>
    </location>
</feature>
<evidence type="ECO:0000256" key="7">
    <source>
        <dbReference type="ARBA" id="ARBA00022840"/>
    </source>
</evidence>
<sequence>MRQAIRRGTILLLLSCALLSSVILLYAFYRTPPTGQTIDRWQYKWAEPGEEPTEAELAGETGGWLTAGSRSNVAAGGNTGAIWIRVELPEGGEGESGLYIRTLYGHRITAYDQHLDVLYESSRNHGFDVNRVLLPVRDNTALLIKAESASGRIGIEGDMTFGNYSQLLRAYTAEDMDDLIFGGAFLLASAIMLFCASLLPSGQLRRWLSLSVIMLALGLMALTYSPILYTLHGHCGYLYRMIFDLAVYTLLPAFTYFFEHAFETGGSSFLEKFRKFQIGYSFLCLVLTILNYSLDNKLHPIQYPITVTFLGAVIAFQLLVLVGFCVRHAVRRERNAILFACGFAWLASLSLGELVWYYATSADYPLGLWKWGVIGFVLSLTVILGRRLACDHHRLVQYSRELEKFNRYLQKHEKLEIVSELTASVAHEVRNPLQVTRGFLQLLGKRTDSRERMYVEMALAELDRAAGIVSDFLAFARPELEDWRILKLSDELLRLESMLAPMAQLQGAKLCVDAPPDLYIGGHSAKLKQALINIVKNSIEALKERGEIRIWAYRREGDVYVHIKDNGTGMSPEELARLGEPYFSNKTKGTGLGLMVAFRIVEAMQGHIEYRSEKGVGTEAILRFPAVEAEEDREAEAAG</sequence>
<evidence type="ECO:0000313" key="12">
    <source>
        <dbReference type="Proteomes" id="UP001596528"/>
    </source>
</evidence>
<evidence type="ECO:0000256" key="3">
    <source>
        <dbReference type="ARBA" id="ARBA00022553"/>
    </source>
</evidence>
<dbReference type="PANTHER" id="PTHR43065:SF46">
    <property type="entry name" value="C4-DICARBOXYLATE TRANSPORT SENSOR PROTEIN DCTB"/>
    <property type="match status" value="1"/>
</dbReference>
<dbReference type="EMBL" id="JBHTGQ010000020">
    <property type="protein sequence ID" value="MFC7750144.1"/>
    <property type="molecule type" value="Genomic_DNA"/>
</dbReference>
<feature type="transmembrane region" description="Helical" evidence="9">
    <location>
        <begin position="179"/>
        <end position="200"/>
    </location>
</feature>
<keyword evidence="5" id="KW-0547">Nucleotide-binding</keyword>
<dbReference type="GO" id="GO:0005524">
    <property type="term" value="F:ATP binding"/>
    <property type="evidence" value="ECO:0007669"/>
    <property type="project" value="UniProtKB-KW"/>
</dbReference>
<dbReference type="Gene3D" id="1.10.287.130">
    <property type="match status" value="1"/>
</dbReference>
<accession>A0ABW2V5I3</accession>
<evidence type="ECO:0000256" key="5">
    <source>
        <dbReference type="ARBA" id="ARBA00022741"/>
    </source>
</evidence>
<dbReference type="Pfam" id="PF02518">
    <property type="entry name" value="HATPase_c"/>
    <property type="match status" value="1"/>
</dbReference>
<keyword evidence="8" id="KW-0902">Two-component regulatory system</keyword>
<dbReference type="Proteomes" id="UP001596528">
    <property type="component" value="Unassembled WGS sequence"/>
</dbReference>
<dbReference type="Gene3D" id="3.30.565.10">
    <property type="entry name" value="Histidine kinase-like ATPase, C-terminal domain"/>
    <property type="match status" value="1"/>
</dbReference>
<organism evidence="11 12">
    <name type="scientific">Paenibacillus thermoaerophilus</name>
    <dbReference type="NCBI Taxonomy" id="1215385"/>
    <lineage>
        <taxon>Bacteria</taxon>
        <taxon>Bacillati</taxon>
        <taxon>Bacillota</taxon>
        <taxon>Bacilli</taxon>
        <taxon>Bacillales</taxon>
        <taxon>Paenibacillaceae</taxon>
        <taxon>Paenibacillus</taxon>
    </lineage>
</organism>
<feature type="transmembrane region" description="Helical" evidence="9">
    <location>
        <begin position="300"/>
        <end position="324"/>
    </location>
</feature>
<keyword evidence="3" id="KW-0597">Phosphoprotein</keyword>
<dbReference type="PANTHER" id="PTHR43065">
    <property type="entry name" value="SENSOR HISTIDINE KINASE"/>
    <property type="match status" value="1"/>
</dbReference>
<dbReference type="PROSITE" id="PS50109">
    <property type="entry name" value="HIS_KIN"/>
    <property type="match status" value="1"/>
</dbReference>
<gene>
    <name evidence="11" type="ORF">ACFQWB_09410</name>
</gene>
<dbReference type="InterPro" id="IPR003594">
    <property type="entry name" value="HATPase_dom"/>
</dbReference>
<dbReference type="SUPFAM" id="SSF55874">
    <property type="entry name" value="ATPase domain of HSP90 chaperone/DNA topoisomerase II/histidine kinase"/>
    <property type="match status" value="1"/>
</dbReference>
<feature type="transmembrane region" description="Helical" evidence="9">
    <location>
        <begin position="336"/>
        <end position="359"/>
    </location>
</feature>
<evidence type="ECO:0000259" key="10">
    <source>
        <dbReference type="PROSITE" id="PS50109"/>
    </source>
</evidence>
<dbReference type="InterPro" id="IPR005467">
    <property type="entry name" value="His_kinase_dom"/>
</dbReference>
<dbReference type="Pfam" id="PF00512">
    <property type="entry name" value="HisKA"/>
    <property type="match status" value="1"/>
</dbReference>
<evidence type="ECO:0000256" key="1">
    <source>
        <dbReference type="ARBA" id="ARBA00000085"/>
    </source>
</evidence>
<dbReference type="PRINTS" id="PR00344">
    <property type="entry name" value="BCTRLSENSOR"/>
</dbReference>
<keyword evidence="4" id="KW-0808">Transferase</keyword>
<feature type="transmembrane region" description="Helical" evidence="9">
    <location>
        <begin position="371"/>
        <end position="389"/>
    </location>
</feature>
<dbReference type="EC" id="2.7.13.3" evidence="2"/>
<keyword evidence="9" id="KW-0472">Membrane</keyword>
<dbReference type="SUPFAM" id="SSF47384">
    <property type="entry name" value="Homodimeric domain of signal transducing histidine kinase"/>
    <property type="match status" value="1"/>
</dbReference>
<dbReference type="CDD" id="cd00082">
    <property type="entry name" value="HisKA"/>
    <property type="match status" value="1"/>
</dbReference>
<comment type="caution">
    <text evidence="11">The sequence shown here is derived from an EMBL/GenBank/DDBJ whole genome shotgun (WGS) entry which is preliminary data.</text>
</comment>
<dbReference type="InterPro" id="IPR036890">
    <property type="entry name" value="HATPase_C_sf"/>
</dbReference>
<evidence type="ECO:0000313" key="11">
    <source>
        <dbReference type="EMBL" id="MFC7750144.1"/>
    </source>
</evidence>
<evidence type="ECO:0000256" key="2">
    <source>
        <dbReference type="ARBA" id="ARBA00012438"/>
    </source>
</evidence>
<evidence type="ECO:0000256" key="8">
    <source>
        <dbReference type="ARBA" id="ARBA00023012"/>
    </source>
</evidence>
<comment type="catalytic activity">
    <reaction evidence="1">
        <text>ATP + protein L-histidine = ADP + protein N-phospho-L-histidine.</text>
        <dbReference type="EC" id="2.7.13.3"/>
    </reaction>
</comment>
<feature type="transmembrane region" description="Helical" evidence="9">
    <location>
        <begin position="207"/>
        <end position="231"/>
    </location>
</feature>
<keyword evidence="9" id="KW-1133">Transmembrane helix</keyword>
<keyword evidence="9" id="KW-0812">Transmembrane</keyword>
<dbReference type="SMART" id="SM00387">
    <property type="entry name" value="HATPase_c"/>
    <property type="match status" value="1"/>
</dbReference>
<dbReference type="InterPro" id="IPR003661">
    <property type="entry name" value="HisK_dim/P_dom"/>
</dbReference>
<dbReference type="RefSeq" id="WP_138789684.1">
    <property type="nucleotide sequence ID" value="NZ_JBHTGQ010000020.1"/>
</dbReference>
<dbReference type="InterPro" id="IPR004358">
    <property type="entry name" value="Sig_transdc_His_kin-like_C"/>
</dbReference>
<keyword evidence="7 11" id="KW-0067">ATP-binding</keyword>
<evidence type="ECO:0000256" key="4">
    <source>
        <dbReference type="ARBA" id="ARBA00022679"/>
    </source>
</evidence>
<feature type="transmembrane region" description="Helical" evidence="9">
    <location>
        <begin position="278"/>
        <end position="294"/>
    </location>
</feature>
<dbReference type="InterPro" id="IPR036097">
    <property type="entry name" value="HisK_dim/P_sf"/>
</dbReference>
<proteinExistence type="predicted"/>
<evidence type="ECO:0000256" key="9">
    <source>
        <dbReference type="SAM" id="Phobius"/>
    </source>
</evidence>
<dbReference type="SMART" id="SM00388">
    <property type="entry name" value="HisKA"/>
    <property type="match status" value="1"/>
</dbReference>
<reference evidence="12" key="1">
    <citation type="journal article" date="2019" name="Int. J. Syst. Evol. Microbiol.">
        <title>The Global Catalogue of Microorganisms (GCM) 10K type strain sequencing project: providing services to taxonomists for standard genome sequencing and annotation.</title>
        <authorList>
            <consortium name="The Broad Institute Genomics Platform"/>
            <consortium name="The Broad Institute Genome Sequencing Center for Infectious Disease"/>
            <person name="Wu L."/>
            <person name="Ma J."/>
        </authorList>
    </citation>
    <scope>NUCLEOTIDE SEQUENCE [LARGE SCALE GENOMIC DNA]</scope>
    <source>
        <strain evidence="12">JCM 18657</strain>
    </source>
</reference>
<feature type="domain" description="Histidine kinase" evidence="10">
    <location>
        <begin position="424"/>
        <end position="628"/>
    </location>
</feature>
<evidence type="ECO:0000256" key="6">
    <source>
        <dbReference type="ARBA" id="ARBA00022777"/>
    </source>
</evidence>
<keyword evidence="6" id="KW-0418">Kinase</keyword>
<protein>
    <recommendedName>
        <fullName evidence="2">histidine kinase</fullName>
        <ecNumber evidence="2">2.7.13.3</ecNumber>
    </recommendedName>
</protein>
<name>A0ABW2V5I3_9BACL</name>
<keyword evidence="12" id="KW-1185">Reference proteome</keyword>